<evidence type="ECO:0000259" key="3">
    <source>
        <dbReference type="Pfam" id="PF13505"/>
    </source>
</evidence>
<dbReference type="STRING" id="1515746.HR45_12870"/>
<sequence>MKSLGYVFLCSILLSLSSPALADVFVAPFAGYSVGSDGIDLTRYDDGAGKQQDSAHAGIMLGLSQGRYGDVYLLYSRQRSDLLADQGYGYDAIDRMTLEYWHLGGTLYFSQSDLRPYVGSSIGLTRFSPDSSVDATNRFSLGLAAGVTYALSNNLALFAELRTFATFFGNDSGLSCGRDDDCRWYISRDTFWQGQANLGLQLRF</sequence>
<feature type="domain" description="Outer membrane protein beta-barrel" evidence="3">
    <location>
        <begin position="9"/>
        <end position="204"/>
    </location>
</feature>
<dbReference type="Gene3D" id="2.40.160.20">
    <property type="match status" value="1"/>
</dbReference>
<dbReference type="OrthoDB" id="5591863at2"/>
<gene>
    <name evidence="4" type="ORF">HR45_12870</name>
</gene>
<feature type="chain" id="PRO_5001900113" description="Outer membrane protein beta-barrel domain-containing protein" evidence="2">
    <location>
        <begin position="23"/>
        <end position="204"/>
    </location>
</feature>
<accession>A0A094JCJ0</accession>
<dbReference type="RefSeq" id="WP_037443445.1">
    <property type="nucleotide sequence ID" value="NZ_JPEO01000010.1"/>
</dbReference>
<feature type="signal peptide" evidence="2">
    <location>
        <begin position="1"/>
        <end position="22"/>
    </location>
</feature>
<keyword evidence="1 2" id="KW-0732">Signal</keyword>
<dbReference type="AlphaFoldDB" id="A0A094JCJ0"/>
<dbReference type="Proteomes" id="UP000029264">
    <property type="component" value="Unassembled WGS sequence"/>
</dbReference>
<evidence type="ECO:0000256" key="2">
    <source>
        <dbReference type="SAM" id="SignalP"/>
    </source>
</evidence>
<dbReference type="InterPro" id="IPR027385">
    <property type="entry name" value="Beta-barrel_OMP"/>
</dbReference>
<protein>
    <recommendedName>
        <fullName evidence="3">Outer membrane protein beta-barrel domain-containing protein</fullName>
    </recommendedName>
</protein>
<keyword evidence="5" id="KW-1185">Reference proteome</keyword>
<evidence type="ECO:0000313" key="4">
    <source>
        <dbReference type="EMBL" id="KFZ36937.1"/>
    </source>
</evidence>
<dbReference type="EMBL" id="JPEO01000010">
    <property type="protein sequence ID" value="KFZ36937.1"/>
    <property type="molecule type" value="Genomic_DNA"/>
</dbReference>
<reference evidence="4 5" key="1">
    <citation type="submission" date="2014-06" db="EMBL/GenBank/DDBJ databases">
        <title>Shewanella sp. YQH10.</title>
        <authorList>
            <person name="Liu Y."/>
            <person name="Zeng R."/>
        </authorList>
    </citation>
    <scope>NUCLEOTIDE SEQUENCE [LARGE SCALE GENOMIC DNA]</scope>
    <source>
        <strain evidence="4 5">YQH10</strain>
    </source>
</reference>
<proteinExistence type="predicted"/>
<comment type="caution">
    <text evidence="4">The sequence shown here is derived from an EMBL/GenBank/DDBJ whole genome shotgun (WGS) entry which is preliminary data.</text>
</comment>
<evidence type="ECO:0000313" key="5">
    <source>
        <dbReference type="Proteomes" id="UP000029264"/>
    </source>
</evidence>
<evidence type="ECO:0000256" key="1">
    <source>
        <dbReference type="ARBA" id="ARBA00022729"/>
    </source>
</evidence>
<dbReference type="eggNOG" id="COG3637">
    <property type="taxonomic scope" value="Bacteria"/>
</dbReference>
<name>A0A094JCJ0_9GAMM</name>
<dbReference type="Pfam" id="PF13505">
    <property type="entry name" value="OMP_b-brl"/>
    <property type="match status" value="1"/>
</dbReference>
<organism evidence="4 5">
    <name type="scientific">Shewanella mangrovi</name>
    <dbReference type="NCBI Taxonomy" id="1515746"/>
    <lineage>
        <taxon>Bacteria</taxon>
        <taxon>Pseudomonadati</taxon>
        <taxon>Pseudomonadota</taxon>
        <taxon>Gammaproteobacteria</taxon>
        <taxon>Alteromonadales</taxon>
        <taxon>Shewanellaceae</taxon>
        <taxon>Shewanella</taxon>
    </lineage>
</organism>
<dbReference type="SUPFAM" id="SSF56925">
    <property type="entry name" value="OMPA-like"/>
    <property type="match status" value="1"/>
</dbReference>
<dbReference type="InterPro" id="IPR011250">
    <property type="entry name" value="OMP/PagP_B-barrel"/>
</dbReference>